<name>A0A382RS99_9ZZZZ</name>
<feature type="non-terminal residue" evidence="1">
    <location>
        <position position="1"/>
    </location>
</feature>
<gene>
    <name evidence="1" type="ORF">METZ01_LOCUS352801</name>
</gene>
<protein>
    <submittedName>
        <fullName evidence="1">Uncharacterized protein</fullName>
    </submittedName>
</protein>
<feature type="non-terminal residue" evidence="1">
    <location>
        <position position="318"/>
    </location>
</feature>
<proteinExistence type="predicted"/>
<dbReference type="EMBL" id="UINC01123459">
    <property type="protein sequence ID" value="SVC99947.1"/>
    <property type="molecule type" value="Genomic_DNA"/>
</dbReference>
<organism evidence="1">
    <name type="scientific">marine metagenome</name>
    <dbReference type="NCBI Taxonomy" id="408172"/>
    <lineage>
        <taxon>unclassified sequences</taxon>
        <taxon>metagenomes</taxon>
        <taxon>ecological metagenomes</taxon>
    </lineage>
</organism>
<sequence length="318" mass="34538">QRSNDMLTGIAARGREKTETNKYAGFKLQGDSEYADNYWTPNHRLLDTAYVAAEFEIAEGDVTIPQLEFVVRGKELEQYNYDYSYRANPTESYDSDKRDLFKIGDTVDFYDLDGNALDQDIQISDLTKYLNSREEEVWKYRFASDPLEGSTTLTSFKMVQLDEAHDHSSAYEMVTWNHKAASSDSLTKTMLQAITIASGDGNGTVSANATEGIDISELSTDMKEWLSYLTDSGGITIALFGSTITITAEDILENLMQVQLDGGGSDPNVSGSGNTFEIAGAGGTSDGISELTGLLITNAIYLGDAGFIGAGGDLPAAD</sequence>
<dbReference type="AlphaFoldDB" id="A0A382RS99"/>
<evidence type="ECO:0000313" key="1">
    <source>
        <dbReference type="EMBL" id="SVC99947.1"/>
    </source>
</evidence>
<accession>A0A382RS99</accession>
<reference evidence="1" key="1">
    <citation type="submission" date="2018-05" db="EMBL/GenBank/DDBJ databases">
        <authorList>
            <person name="Lanie J.A."/>
            <person name="Ng W.-L."/>
            <person name="Kazmierczak K.M."/>
            <person name="Andrzejewski T.M."/>
            <person name="Davidsen T.M."/>
            <person name="Wayne K.J."/>
            <person name="Tettelin H."/>
            <person name="Glass J.I."/>
            <person name="Rusch D."/>
            <person name="Podicherti R."/>
            <person name="Tsui H.-C.T."/>
            <person name="Winkler M.E."/>
        </authorList>
    </citation>
    <scope>NUCLEOTIDE SEQUENCE</scope>
</reference>